<dbReference type="Proteomes" id="UP001361239">
    <property type="component" value="Unassembled WGS sequence"/>
</dbReference>
<dbReference type="Gene3D" id="3.30.1390.10">
    <property type="match status" value="1"/>
</dbReference>
<evidence type="ECO:0000313" key="3">
    <source>
        <dbReference type="Proteomes" id="UP001361239"/>
    </source>
</evidence>
<dbReference type="InterPro" id="IPR014719">
    <property type="entry name" value="Ribosomal_bL12_C/ClpS-like"/>
</dbReference>
<dbReference type="SUPFAM" id="SSF54736">
    <property type="entry name" value="ClpS-like"/>
    <property type="match status" value="1"/>
</dbReference>
<feature type="domain" description="Large ribosomal subunit protein bL12 C-terminal" evidence="1">
    <location>
        <begin position="71"/>
        <end position="100"/>
    </location>
</feature>
<name>A0ABU8S237_9SPHN</name>
<reference evidence="2 3" key="1">
    <citation type="submission" date="2024-03" db="EMBL/GenBank/DDBJ databases">
        <authorList>
            <person name="Jo J.-H."/>
        </authorList>
    </citation>
    <scope>NUCLEOTIDE SEQUENCE [LARGE SCALE GENOMIC DNA]</scope>
    <source>
        <strain evidence="2 3">PS1R-30</strain>
    </source>
</reference>
<dbReference type="GO" id="GO:0005840">
    <property type="term" value="C:ribosome"/>
    <property type="evidence" value="ECO:0007669"/>
    <property type="project" value="UniProtKB-KW"/>
</dbReference>
<proteinExistence type="predicted"/>
<keyword evidence="2" id="KW-0689">Ribosomal protein</keyword>
<keyword evidence="3" id="KW-1185">Reference proteome</keyword>
<comment type="caution">
    <text evidence="2">The sequence shown here is derived from an EMBL/GenBank/DDBJ whole genome shotgun (WGS) entry which is preliminary data.</text>
</comment>
<evidence type="ECO:0000259" key="1">
    <source>
        <dbReference type="Pfam" id="PF00542"/>
    </source>
</evidence>
<keyword evidence="2" id="KW-0687">Ribonucleoprotein</keyword>
<dbReference type="InterPro" id="IPR013823">
    <property type="entry name" value="Ribosomal_bL12_C"/>
</dbReference>
<dbReference type="RefSeq" id="WP_339589365.1">
    <property type="nucleotide sequence ID" value="NZ_JBBHJZ010000008.1"/>
</dbReference>
<protein>
    <submittedName>
        <fullName evidence="2">Ribosomal protein L7/L12</fullName>
    </submittedName>
</protein>
<organism evidence="2 3">
    <name type="scientific">Novosphingobium anseongense</name>
    <dbReference type="NCBI Taxonomy" id="3133436"/>
    <lineage>
        <taxon>Bacteria</taxon>
        <taxon>Pseudomonadati</taxon>
        <taxon>Pseudomonadota</taxon>
        <taxon>Alphaproteobacteria</taxon>
        <taxon>Sphingomonadales</taxon>
        <taxon>Sphingomonadaceae</taxon>
        <taxon>Novosphingobium</taxon>
    </lineage>
</organism>
<gene>
    <name evidence="2" type="ORF">WG901_22420</name>
</gene>
<sequence>MSVILDSTAIAGLAAWSALVFWLGRLSAARGARDLSGPPPRLGVPARPVAATRFPADLPPDRLAEIRDELAQGNKINAIKLMRDATGLGLAEAKQAVESLEG</sequence>
<evidence type="ECO:0000313" key="2">
    <source>
        <dbReference type="EMBL" id="MEJ5979425.1"/>
    </source>
</evidence>
<dbReference type="Pfam" id="PF00542">
    <property type="entry name" value="Ribosomal_L12"/>
    <property type="match status" value="1"/>
</dbReference>
<dbReference type="EMBL" id="JBBHJZ010000008">
    <property type="protein sequence ID" value="MEJ5979425.1"/>
    <property type="molecule type" value="Genomic_DNA"/>
</dbReference>
<accession>A0ABU8S237</accession>